<dbReference type="InterPro" id="IPR036237">
    <property type="entry name" value="Xyl_isomerase-like_sf"/>
</dbReference>
<dbReference type="Pfam" id="PF01261">
    <property type="entry name" value="AP_endonuc_2"/>
    <property type="match status" value="1"/>
</dbReference>
<keyword evidence="2" id="KW-0413">Isomerase</keyword>
<dbReference type="InterPro" id="IPR013022">
    <property type="entry name" value="Xyl_isomerase-like_TIM-brl"/>
</dbReference>
<dbReference type="STRING" id="1783515.A4E84_32680"/>
<feature type="domain" description="Xylose isomerase-like TIM barrel" evidence="1">
    <location>
        <begin position="56"/>
        <end position="292"/>
    </location>
</feature>
<gene>
    <name evidence="2" type="ORF">A4E84_32680</name>
</gene>
<protein>
    <submittedName>
        <fullName evidence="2">Xylose isomerase</fullName>
    </submittedName>
</protein>
<dbReference type="RefSeq" id="WP_062929994.1">
    <property type="nucleotide sequence ID" value="NZ_CP015098.1"/>
</dbReference>
<dbReference type="Proteomes" id="UP000076096">
    <property type="component" value="Chromosome"/>
</dbReference>
<dbReference type="EMBL" id="CP015098">
    <property type="protein sequence ID" value="AMW13841.1"/>
    <property type="molecule type" value="Genomic_DNA"/>
</dbReference>
<proteinExistence type="predicted"/>
<keyword evidence="3" id="KW-1185">Reference proteome</keyword>
<evidence type="ECO:0000259" key="1">
    <source>
        <dbReference type="Pfam" id="PF01261"/>
    </source>
</evidence>
<accession>A0A143C8U1</accession>
<evidence type="ECO:0000313" key="2">
    <source>
        <dbReference type="EMBL" id="AMW13841.1"/>
    </source>
</evidence>
<dbReference type="AlphaFoldDB" id="A0A143C8U1"/>
<reference evidence="3" key="1">
    <citation type="submission" date="2016-04" db="EMBL/GenBank/DDBJ databases">
        <authorList>
            <person name="Zhang B."/>
        </authorList>
    </citation>
    <scope>NUCLEOTIDE SEQUENCE [LARGE SCALE GENOMIC DNA]</scope>
    <source>
        <strain evidence="3">S10</strain>
    </source>
</reference>
<dbReference type="PROSITE" id="PS00730">
    <property type="entry name" value="AP_NUCLEASE_F2_2"/>
    <property type="match status" value="1"/>
</dbReference>
<name>A0A143C8U1_9ACTN</name>
<organism evidence="2 3">
    <name type="scientific">Streptomyces qaidamensis</name>
    <dbReference type="NCBI Taxonomy" id="1783515"/>
    <lineage>
        <taxon>Bacteria</taxon>
        <taxon>Bacillati</taxon>
        <taxon>Actinomycetota</taxon>
        <taxon>Actinomycetes</taxon>
        <taxon>Kitasatosporales</taxon>
        <taxon>Streptomycetaceae</taxon>
        <taxon>Streptomyces</taxon>
        <taxon>Streptomyces aurantiacus group</taxon>
    </lineage>
</organism>
<sequence>MRFRHADGTAVHLSYGTNVHDADDLGDVVALLDRYATPVRERLGADRLGLGLWLPEPAATALARDPSDVDRLRAELTARGLEVVTLNGFPYRHFHAPVVKRDVYLPDWSHPARLGYTRDLAAVLSRLLPDDAVRGSVSTLPLGWRAFWSPAHRERALAHFDELGRELTALARTYGRAVRVGFEPEPGCVVEGADEAVTHLSGLDPETFGVCFDTCHLAVAFEEPADTLATWAGAGLPVVKVQASCALHADDPSGPATAAALASFVEPRFLHQTREAVLGSGRVGCDDLDEALRPGALPGRGPWRVHFHVPLHASPAPPLRSTRPVLESALSALFAGERALTDHVEVETYTWSVLPPEQRPDGPEGLVEGIAAELDWARHHLTGLGLKEVSG</sequence>
<dbReference type="GO" id="GO:0016853">
    <property type="term" value="F:isomerase activity"/>
    <property type="evidence" value="ECO:0007669"/>
    <property type="project" value="UniProtKB-KW"/>
</dbReference>
<dbReference type="Gene3D" id="3.20.20.150">
    <property type="entry name" value="Divalent-metal-dependent TIM barrel enzymes"/>
    <property type="match status" value="1"/>
</dbReference>
<dbReference type="KEGG" id="stsi:A4E84_32680"/>
<dbReference type="NCBIfam" id="NF035939">
    <property type="entry name" value="TIM_EboE"/>
    <property type="match status" value="1"/>
</dbReference>
<dbReference type="InterPro" id="IPR018246">
    <property type="entry name" value="AP_endonuc_F2_Zn_BS"/>
</dbReference>
<dbReference type="GO" id="GO:0008270">
    <property type="term" value="F:zinc ion binding"/>
    <property type="evidence" value="ECO:0007669"/>
    <property type="project" value="InterPro"/>
</dbReference>
<evidence type="ECO:0000313" key="3">
    <source>
        <dbReference type="Proteomes" id="UP000076096"/>
    </source>
</evidence>
<dbReference type="SUPFAM" id="SSF51658">
    <property type="entry name" value="Xylose isomerase-like"/>
    <property type="match status" value="1"/>
</dbReference>